<dbReference type="Proteomes" id="UP001066276">
    <property type="component" value="Chromosome 3_2"/>
</dbReference>
<name>A0AAV7TSR3_PLEWA</name>
<feature type="region of interest" description="Disordered" evidence="1">
    <location>
        <begin position="1"/>
        <end position="54"/>
    </location>
</feature>
<gene>
    <name evidence="2" type="ORF">NDU88_004862</name>
</gene>
<keyword evidence="3" id="KW-1185">Reference proteome</keyword>
<evidence type="ECO:0000313" key="3">
    <source>
        <dbReference type="Proteomes" id="UP001066276"/>
    </source>
</evidence>
<reference evidence="2" key="1">
    <citation type="journal article" date="2022" name="bioRxiv">
        <title>Sequencing and chromosome-scale assembly of the giantPleurodeles waltlgenome.</title>
        <authorList>
            <person name="Brown T."/>
            <person name="Elewa A."/>
            <person name="Iarovenko S."/>
            <person name="Subramanian E."/>
            <person name="Araus A.J."/>
            <person name="Petzold A."/>
            <person name="Susuki M."/>
            <person name="Suzuki K.-i.T."/>
            <person name="Hayashi T."/>
            <person name="Toyoda A."/>
            <person name="Oliveira C."/>
            <person name="Osipova E."/>
            <person name="Leigh N.D."/>
            <person name="Simon A."/>
            <person name="Yun M.H."/>
        </authorList>
    </citation>
    <scope>NUCLEOTIDE SEQUENCE</scope>
    <source>
        <strain evidence="2">20211129_DDA</strain>
        <tissue evidence="2">Liver</tissue>
    </source>
</reference>
<feature type="compositionally biased region" description="Low complexity" evidence="1">
    <location>
        <begin position="147"/>
        <end position="157"/>
    </location>
</feature>
<sequence length="186" mass="19291">MPWLASTGAREAAPDSSEPAESPVHKGDPPAAPQHLQRLNEVPSQQSTSAQPVRHHTWEALAHCLLSTRAPPVGRPRILLPRSAQVACRTRATGDTCVPIGEEATTRSDRRSGLREESPTLPPSPGATAGSAGAPSGPPARGKRPGEAGPQAPQAAPKWKGPSPESRGNQRQSAPVAPTADVTSCT</sequence>
<feature type="compositionally biased region" description="Basic and acidic residues" evidence="1">
    <location>
        <begin position="104"/>
        <end position="118"/>
    </location>
</feature>
<accession>A0AAV7TSR3</accession>
<proteinExistence type="predicted"/>
<protein>
    <submittedName>
        <fullName evidence="2">Uncharacterized protein</fullName>
    </submittedName>
</protein>
<dbReference type="AlphaFoldDB" id="A0AAV7TSR3"/>
<feature type="region of interest" description="Disordered" evidence="1">
    <location>
        <begin position="86"/>
        <end position="186"/>
    </location>
</feature>
<organism evidence="2 3">
    <name type="scientific">Pleurodeles waltl</name>
    <name type="common">Iberian ribbed newt</name>
    <dbReference type="NCBI Taxonomy" id="8319"/>
    <lineage>
        <taxon>Eukaryota</taxon>
        <taxon>Metazoa</taxon>
        <taxon>Chordata</taxon>
        <taxon>Craniata</taxon>
        <taxon>Vertebrata</taxon>
        <taxon>Euteleostomi</taxon>
        <taxon>Amphibia</taxon>
        <taxon>Batrachia</taxon>
        <taxon>Caudata</taxon>
        <taxon>Salamandroidea</taxon>
        <taxon>Salamandridae</taxon>
        <taxon>Pleurodelinae</taxon>
        <taxon>Pleurodeles</taxon>
    </lineage>
</organism>
<feature type="compositionally biased region" description="Polar residues" evidence="1">
    <location>
        <begin position="42"/>
        <end position="51"/>
    </location>
</feature>
<feature type="compositionally biased region" description="Low complexity" evidence="1">
    <location>
        <begin position="126"/>
        <end position="135"/>
    </location>
</feature>
<dbReference type="EMBL" id="JANPWB010000006">
    <property type="protein sequence ID" value="KAJ1179628.1"/>
    <property type="molecule type" value="Genomic_DNA"/>
</dbReference>
<evidence type="ECO:0000256" key="1">
    <source>
        <dbReference type="SAM" id="MobiDB-lite"/>
    </source>
</evidence>
<evidence type="ECO:0000313" key="2">
    <source>
        <dbReference type="EMBL" id="KAJ1179628.1"/>
    </source>
</evidence>
<comment type="caution">
    <text evidence="2">The sequence shown here is derived from an EMBL/GenBank/DDBJ whole genome shotgun (WGS) entry which is preliminary data.</text>
</comment>